<keyword evidence="3" id="KW-1185">Reference proteome</keyword>
<protein>
    <submittedName>
        <fullName evidence="2">Uncharacterized protein</fullName>
    </submittedName>
</protein>
<evidence type="ECO:0000313" key="3">
    <source>
        <dbReference type="Proteomes" id="UP000316621"/>
    </source>
</evidence>
<organism evidence="2 3">
    <name type="scientific">Papaver somniferum</name>
    <name type="common">Opium poppy</name>
    <dbReference type="NCBI Taxonomy" id="3469"/>
    <lineage>
        <taxon>Eukaryota</taxon>
        <taxon>Viridiplantae</taxon>
        <taxon>Streptophyta</taxon>
        <taxon>Embryophyta</taxon>
        <taxon>Tracheophyta</taxon>
        <taxon>Spermatophyta</taxon>
        <taxon>Magnoliopsida</taxon>
        <taxon>Ranunculales</taxon>
        <taxon>Papaveraceae</taxon>
        <taxon>Papaveroideae</taxon>
        <taxon>Papaver</taxon>
    </lineage>
</organism>
<dbReference type="EMBL" id="CM010718">
    <property type="protein sequence ID" value="RZC59749.1"/>
    <property type="molecule type" value="Genomic_DNA"/>
</dbReference>
<accession>A0A4Y7JJ05</accession>
<gene>
    <name evidence="2" type="ORF">C5167_007063</name>
</gene>
<name>A0A4Y7JJ05_PAPSO</name>
<evidence type="ECO:0000256" key="1">
    <source>
        <dbReference type="SAM" id="MobiDB-lite"/>
    </source>
</evidence>
<proteinExistence type="predicted"/>
<reference evidence="2 3" key="1">
    <citation type="journal article" date="2018" name="Science">
        <title>The opium poppy genome and morphinan production.</title>
        <authorList>
            <person name="Guo L."/>
            <person name="Winzer T."/>
            <person name="Yang X."/>
            <person name="Li Y."/>
            <person name="Ning Z."/>
            <person name="He Z."/>
            <person name="Teodor R."/>
            <person name="Lu Y."/>
            <person name="Bowser T.A."/>
            <person name="Graham I.A."/>
            <person name="Ye K."/>
        </authorList>
    </citation>
    <scope>NUCLEOTIDE SEQUENCE [LARGE SCALE GENOMIC DNA]</scope>
    <source>
        <strain evidence="3">cv. HN1</strain>
        <tissue evidence="2">Leaves</tissue>
    </source>
</reference>
<feature type="compositionally biased region" description="Low complexity" evidence="1">
    <location>
        <begin position="1"/>
        <end position="17"/>
    </location>
</feature>
<dbReference type="Gramene" id="RZC59749">
    <property type="protein sequence ID" value="RZC59749"/>
    <property type="gene ID" value="C5167_007063"/>
</dbReference>
<evidence type="ECO:0000313" key="2">
    <source>
        <dbReference type="EMBL" id="RZC59749.1"/>
    </source>
</evidence>
<dbReference type="AlphaFoldDB" id="A0A4Y7JJ05"/>
<feature type="region of interest" description="Disordered" evidence="1">
    <location>
        <begin position="1"/>
        <end position="20"/>
    </location>
</feature>
<dbReference type="Proteomes" id="UP000316621">
    <property type="component" value="Chromosome 4"/>
</dbReference>
<sequence>MEYKSCKMSSSTASTSLDKSRMQHKIGSKCFARTNTSDCEMHQIELQSSDYIRSQYSRNSLPEIL</sequence>